<dbReference type="AlphaFoldDB" id="A0A8T0PD78"/>
<evidence type="ECO:0000256" key="1">
    <source>
        <dbReference type="SAM" id="MobiDB-lite"/>
    </source>
</evidence>
<protein>
    <submittedName>
        <fullName evidence="2">Uncharacterized protein</fullName>
    </submittedName>
</protein>
<evidence type="ECO:0000313" key="2">
    <source>
        <dbReference type="EMBL" id="KAG2557186.1"/>
    </source>
</evidence>
<proteinExistence type="predicted"/>
<name>A0A8T0PD78_PANVG</name>
<dbReference type="Proteomes" id="UP000823388">
    <property type="component" value="Chromosome 8N"/>
</dbReference>
<accession>A0A8T0PD78</accession>
<sequence>MDVWDSGSGLQGAFRDFISCPTDMWALTTARGLSPPDMSTACPHPARPRRRNQPDCRSGLRSPVSSPRRVGGARGHRGLFGAWRMHLRPAFPPLSLRGELHAWDEAEPATSVPTSSWVLVTCKEGCSGLHPILPQQHPHCRWGNVGAGA</sequence>
<evidence type="ECO:0000313" key="3">
    <source>
        <dbReference type="Proteomes" id="UP000823388"/>
    </source>
</evidence>
<dbReference type="EMBL" id="CM029052">
    <property type="protein sequence ID" value="KAG2557186.1"/>
    <property type="molecule type" value="Genomic_DNA"/>
</dbReference>
<reference evidence="2" key="1">
    <citation type="submission" date="2020-05" db="EMBL/GenBank/DDBJ databases">
        <title>WGS assembly of Panicum virgatum.</title>
        <authorList>
            <person name="Lovell J.T."/>
            <person name="Jenkins J."/>
            <person name="Shu S."/>
            <person name="Juenger T.E."/>
            <person name="Schmutz J."/>
        </authorList>
    </citation>
    <scope>NUCLEOTIDE SEQUENCE</scope>
    <source>
        <strain evidence="2">AP13</strain>
    </source>
</reference>
<comment type="caution">
    <text evidence="2">The sequence shown here is derived from an EMBL/GenBank/DDBJ whole genome shotgun (WGS) entry which is preliminary data.</text>
</comment>
<keyword evidence="3" id="KW-1185">Reference proteome</keyword>
<organism evidence="2 3">
    <name type="scientific">Panicum virgatum</name>
    <name type="common">Blackwell switchgrass</name>
    <dbReference type="NCBI Taxonomy" id="38727"/>
    <lineage>
        <taxon>Eukaryota</taxon>
        <taxon>Viridiplantae</taxon>
        <taxon>Streptophyta</taxon>
        <taxon>Embryophyta</taxon>
        <taxon>Tracheophyta</taxon>
        <taxon>Spermatophyta</taxon>
        <taxon>Magnoliopsida</taxon>
        <taxon>Liliopsida</taxon>
        <taxon>Poales</taxon>
        <taxon>Poaceae</taxon>
        <taxon>PACMAD clade</taxon>
        <taxon>Panicoideae</taxon>
        <taxon>Panicodae</taxon>
        <taxon>Paniceae</taxon>
        <taxon>Panicinae</taxon>
        <taxon>Panicum</taxon>
        <taxon>Panicum sect. Hiantes</taxon>
    </lineage>
</organism>
<gene>
    <name evidence="2" type="ORF">PVAP13_8NG182001</name>
</gene>
<feature type="region of interest" description="Disordered" evidence="1">
    <location>
        <begin position="30"/>
        <end position="74"/>
    </location>
</feature>